<keyword evidence="6" id="KW-0653">Protein transport</keyword>
<reference evidence="10" key="1">
    <citation type="journal article" date="2021" name="Microb. Physiol.">
        <title>Proteogenomic Insights into the Physiology of Marine, Sulfate-Reducing, Filamentous Desulfonema limicola and Desulfonema magnum.</title>
        <authorList>
            <person name="Schnaars V."/>
            <person name="Wohlbrand L."/>
            <person name="Scheve S."/>
            <person name="Hinrichs C."/>
            <person name="Reinhardt R."/>
            <person name="Rabus R."/>
        </authorList>
    </citation>
    <scope>NUCLEOTIDE SEQUENCE</scope>
    <source>
        <strain evidence="10">4be13</strain>
    </source>
</reference>
<feature type="transmembrane region" description="Helical" evidence="8">
    <location>
        <begin position="366"/>
        <end position="390"/>
    </location>
</feature>
<dbReference type="GO" id="GO:0017038">
    <property type="term" value="P:protein import"/>
    <property type="evidence" value="ECO:0007669"/>
    <property type="project" value="TreeGrafter"/>
</dbReference>
<keyword evidence="11" id="KW-1185">Reference proteome</keyword>
<keyword evidence="3 8" id="KW-0812">Transmembrane</keyword>
<dbReference type="PANTHER" id="PTHR30625">
    <property type="entry name" value="PROTEIN TOLQ"/>
    <property type="match status" value="1"/>
</dbReference>
<evidence type="ECO:0000256" key="3">
    <source>
        <dbReference type="ARBA" id="ARBA00022692"/>
    </source>
</evidence>
<evidence type="ECO:0000256" key="8">
    <source>
        <dbReference type="SAM" id="Phobius"/>
    </source>
</evidence>
<dbReference type="InterPro" id="IPR050790">
    <property type="entry name" value="ExbB/TolQ_transport"/>
</dbReference>
<sequence>MMKLVFISICSIIIISHHADANTWGQAVAQISQEIKETQKDIETTRKMIQGEQSRLKRELSELRKETDQKEKSLQTLKDQLEEYLQTEEKLHSEIEEEEEKIKTLEEILRTIAKDVTQIIEGSLLTAENPSWKEQLAPLTDPGRFPGMTDIENLAGVLFEEIEAGREIRKYPGTFIDSQGAEVSGTILRVGKFTACYQQGDDVGYLRADKNLGKLVAIPGTPPRTVRRGIEEYVSGETDHLPLDLSGGVIAEQVNRNSELREWIEAGGLLVWPILVIALFAILLSLERLYSLGRIPTKTDKIMDRLRDLASEENWEACMELCHKNSRIPTCNVLKTGMEYLGAAKEVLENALEEAILRELPRLERFLTTLGVLAAIAPLLGLLGTVTGMIHTFQGITVFGTSDPRMMSGGISEALVTTQLGLAVAIPIMIVHHFFDRRAEKIIGDMEEKGTALITFVLKNGEGRGARGERSGAGGE</sequence>
<dbReference type="InterPro" id="IPR017270">
    <property type="entry name" value="MotA/TolQ/ExbB-rel"/>
</dbReference>
<feature type="coiled-coil region" evidence="7">
    <location>
        <begin position="28"/>
        <end position="115"/>
    </location>
</feature>
<evidence type="ECO:0000256" key="6">
    <source>
        <dbReference type="RuleBase" id="RU004057"/>
    </source>
</evidence>
<dbReference type="RefSeq" id="WP_207681762.1">
    <property type="nucleotide sequence ID" value="NZ_CP061800.1"/>
</dbReference>
<dbReference type="EMBL" id="CP061800">
    <property type="protein sequence ID" value="QTA85885.1"/>
    <property type="molecule type" value="Genomic_DNA"/>
</dbReference>
<comment type="subcellular location">
    <subcellularLocation>
        <location evidence="1">Cell membrane</location>
        <topology evidence="1">Multi-pass membrane protein</topology>
    </subcellularLocation>
    <subcellularLocation>
        <location evidence="6">Membrane</location>
        <topology evidence="6">Multi-pass membrane protein</topology>
    </subcellularLocation>
</comment>
<dbReference type="InterPro" id="IPR016866">
    <property type="entry name" value="UCP028069"/>
</dbReference>
<evidence type="ECO:0000313" key="11">
    <source>
        <dbReference type="Proteomes" id="UP000663722"/>
    </source>
</evidence>
<dbReference type="GO" id="GO:0005886">
    <property type="term" value="C:plasma membrane"/>
    <property type="evidence" value="ECO:0007669"/>
    <property type="project" value="UniProtKB-SubCell"/>
</dbReference>
<dbReference type="InterPro" id="IPR002898">
    <property type="entry name" value="MotA_ExbB_proton_chnl"/>
</dbReference>
<evidence type="ECO:0000256" key="4">
    <source>
        <dbReference type="ARBA" id="ARBA00022989"/>
    </source>
</evidence>
<dbReference type="PANTHER" id="PTHR30625:SF11">
    <property type="entry name" value="MOTA_TOLQ_EXBB PROTON CHANNEL DOMAIN-CONTAINING PROTEIN"/>
    <property type="match status" value="1"/>
</dbReference>
<keyword evidence="5 8" id="KW-0472">Membrane</keyword>
<keyword evidence="6" id="KW-0813">Transport</keyword>
<name>A0A975BIT7_9BACT</name>
<dbReference type="AlphaFoldDB" id="A0A975BIT7"/>
<gene>
    <name evidence="10" type="ORF">dnm_019010</name>
</gene>
<feature type="domain" description="MotA/TolQ/ExbB proton channel" evidence="9">
    <location>
        <begin position="332"/>
        <end position="447"/>
    </location>
</feature>
<evidence type="ECO:0000256" key="7">
    <source>
        <dbReference type="SAM" id="Coils"/>
    </source>
</evidence>
<dbReference type="Proteomes" id="UP000663722">
    <property type="component" value="Chromosome"/>
</dbReference>
<feature type="transmembrane region" description="Helical" evidence="8">
    <location>
        <begin position="263"/>
        <end position="286"/>
    </location>
</feature>
<dbReference type="Pfam" id="PF11932">
    <property type="entry name" value="DUF3450"/>
    <property type="match status" value="1"/>
</dbReference>
<organism evidence="10 11">
    <name type="scientific">Desulfonema magnum</name>
    <dbReference type="NCBI Taxonomy" id="45655"/>
    <lineage>
        <taxon>Bacteria</taxon>
        <taxon>Pseudomonadati</taxon>
        <taxon>Thermodesulfobacteriota</taxon>
        <taxon>Desulfobacteria</taxon>
        <taxon>Desulfobacterales</taxon>
        <taxon>Desulfococcaceae</taxon>
        <taxon>Desulfonema</taxon>
    </lineage>
</organism>
<evidence type="ECO:0000256" key="5">
    <source>
        <dbReference type="ARBA" id="ARBA00023136"/>
    </source>
</evidence>
<keyword evidence="7" id="KW-0175">Coiled coil</keyword>
<protein>
    <submittedName>
        <fullName evidence="10">MotA/TolQ/ExbB proton channel domain-containing protein</fullName>
    </submittedName>
</protein>
<keyword evidence="2" id="KW-1003">Cell membrane</keyword>
<evidence type="ECO:0000259" key="9">
    <source>
        <dbReference type="Pfam" id="PF01618"/>
    </source>
</evidence>
<comment type="similarity">
    <text evidence="6">Belongs to the exbB/tolQ family.</text>
</comment>
<accession>A0A975BIT7</accession>
<dbReference type="KEGG" id="dmm:dnm_019010"/>
<feature type="transmembrane region" description="Helical" evidence="8">
    <location>
        <begin position="410"/>
        <end position="431"/>
    </location>
</feature>
<proteinExistence type="inferred from homology"/>
<keyword evidence="4 8" id="KW-1133">Transmembrane helix</keyword>
<evidence type="ECO:0000256" key="2">
    <source>
        <dbReference type="ARBA" id="ARBA00022475"/>
    </source>
</evidence>
<dbReference type="PIRSF" id="PIRSF037714">
    <property type="entry name" value="TolR"/>
    <property type="match status" value="1"/>
</dbReference>
<evidence type="ECO:0000256" key="1">
    <source>
        <dbReference type="ARBA" id="ARBA00004651"/>
    </source>
</evidence>
<dbReference type="Pfam" id="PF01618">
    <property type="entry name" value="MotA_ExbB"/>
    <property type="match status" value="1"/>
</dbReference>
<evidence type="ECO:0000313" key="10">
    <source>
        <dbReference type="EMBL" id="QTA85885.1"/>
    </source>
</evidence>